<dbReference type="AlphaFoldDB" id="A0A482W815"/>
<evidence type="ECO:0000256" key="1">
    <source>
        <dbReference type="ARBA" id="ARBA00005964"/>
    </source>
</evidence>
<dbReference type="STRING" id="1661398.A0A482W815"/>
<keyword evidence="2" id="KW-0719">Serine esterase</keyword>
<dbReference type="Pfam" id="PF00135">
    <property type="entry name" value="COesterase"/>
    <property type="match status" value="2"/>
</dbReference>
<dbReference type="PANTHER" id="PTHR43142">
    <property type="entry name" value="CARBOXYLIC ESTER HYDROLASE"/>
    <property type="match status" value="1"/>
</dbReference>
<dbReference type="GO" id="GO:0052689">
    <property type="term" value="F:carboxylic ester hydrolase activity"/>
    <property type="evidence" value="ECO:0007669"/>
    <property type="project" value="UniProtKB-KW"/>
</dbReference>
<evidence type="ECO:0000259" key="7">
    <source>
        <dbReference type="Pfam" id="PF00135"/>
    </source>
</evidence>
<feature type="domain" description="Carboxylesterase type B" evidence="7">
    <location>
        <begin position="324"/>
        <end position="489"/>
    </location>
</feature>
<keyword evidence="4" id="KW-1015">Disulfide bond</keyword>
<dbReference type="SUPFAM" id="SSF53474">
    <property type="entry name" value="alpha/beta-Hydrolases"/>
    <property type="match status" value="1"/>
</dbReference>
<evidence type="ECO:0000256" key="2">
    <source>
        <dbReference type="ARBA" id="ARBA00022487"/>
    </source>
</evidence>
<proteinExistence type="inferred from homology"/>
<dbReference type="EMBL" id="QDEB01025341">
    <property type="protein sequence ID" value="RZC40528.1"/>
    <property type="molecule type" value="Genomic_DNA"/>
</dbReference>
<comment type="similarity">
    <text evidence="1 6">Belongs to the type-B carboxylesterase/lipase family.</text>
</comment>
<feature type="domain" description="Carboxylesterase type B" evidence="7">
    <location>
        <begin position="38"/>
        <end position="303"/>
    </location>
</feature>
<protein>
    <recommendedName>
        <fullName evidence="6">Carboxylic ester hydrolase</fullName>
        <ecNumber evidence="6">3.1.1.-</ecNumber>
    </recommendedName>
</protein>
<evidence type="ECO:0000313" key="8">
    <source>
        <dbReference type="EMBL" id="RZC40528.1"/>
    </source>
</evidence>
<accession>A0A482W815</accession>
<dbReference type="OrthoDB" id="19653at2759"/>
<dbReference type="PROSITE" id="PS00941">
    <property type="entry name" value="CARBOXYLESTERASE_B_2"/>
    <property type="match status" value="1"/>
</dbReference>
<dbReference type="InterPro" id="IPR019826">
    <property type="entry name" value="Carboxylesterase_B_AS"/>
</dbReference>
<keyword evidence="9" id="KW-1185">Reference proteome</keyword>
<evidence type="ECO:0000256" key="3">
    <source>
        <dbReference type="ARBA" id="ARBA00022801"/>
    </source>
</evidence>
<evidence type="ECO:0000256" key="6">
    <source>
        <dbReference type="RuleBase" id="RU361235"/>
    </source>
</evidence>
<reference evidence="8 9" key="1">
    <citation type="submission" date="2017-03" db="EMBL/GenBank/DDBJ databases">
        <title>Genome of the blue death feigning beetle - Asbolus verrucosus.</title>
        <authorList>
            <person name="Rider S.D."/>
        </authorList>
    </citation>
    <scope>NUCLEOTIDE SEQUENCE [LARGE SCALE GENOMIC DNA]</scope>
    <source>
        <strain evidence="8">Butters</strain>
        <tissue evidence="8">Head and leg muscle</tissue>
    </source>
</reference>
<dbReference type="EC" id="3.1.1.-" evidence="6"/>
<dbReference type="Proteomes" id="UP000292052">
    <property type="component" value="Unassembled WGS sequence"/>
</dbReference>
<evidence type="ECO:0000256" key="5">
    <source>
        <dbReference type="ARBA" id="ARBA00023180"/>
    </source>
</evidence>
<comment type="caution">
    <text evidence="8">The sequence shown here is derived from an EMBL/GenBank/DDBJ whole genome shotgun (WGS) entry which is preliminary data.</text>
</comment>
<organism evidence="8 9">
    <name type="scientific">Asbolus verrucosus</name>
    <name type="common">Desert ironclad beetle</name>
    <dbReference type="NCBI Taxonomy" id="1661398"/>
    <lineage>
        <taxon>Eukaryota</taxon>
        <taxon>Metazoa</taxon>
        <taxon>Ecdysozoa</taxon>
        <taxon>Arthropoda</taxon>
        <taxon>Hexapoda</taxon>
        <taxon>Insecta</taxon>
        <taxon>Pterygota</taxon>
        <taxon>Neoptera</taxon>
        <taxon>Endopterygota</taxon>
        <taxon>Coleoptera</taxon>
        <taxon>Polyphaga</taxon>
        <taxon>Cucujiformia</taxon>
        <taxon>Tenebrionidae</taxon>
        <taxon>Pimeliinae</taxon>
        <taxon>Asbolus</taxon>
    </lineage>
</organism>
<keyword evidence="5" id="KW-0325">Glycoprotein</keyword>
<dbReference type="InterPro" id="IPR002018">
    <property type="entry name" value="CarbesteraseB"/>
</dbReference>
<keyword evidence="3 6" id="KW-0378">Hydrolase</keyword>
<dbReference type="Gene3D" id="3.40.50.1820">
    <property type="entry name" value="alpha/beta hydrolase"/>
    <property type="match status" value="2"/>
</dbReference>
<evidence type="ECO:0000313" key="9">
    <source>
        <dbReference type="Proteomes" id="UP000292052"/>
    </source>
</evidence>
<dbReference type="PANTHER" id="PTHR43142:SF1">
    <property type="entry name" value="CARBOXYLIC ESTER HYDROLASE"/>
    <property type="match status" value="1"/>
</dbReference>
<evidence type="ECO:0000256" key="4">
    <source>
        <dbReference type="ARBA" id="ARBA00023157"/>
    </source>
</evidence>
<dbReference type="InterPro" id="IPR029058">
    <property type="entry name" value="AB_hydrolase_fold"/>
</dbReference>
<dbReference type="PROSITE" id="PS00122">
    <property type="entry name" value="CARBOXYLESTERASE_B_1"/>
    <property type="match status" value="1"/>
</dbReference>
<gene>
    <name evidence="8" type="ORF">BDFB_001274</name>
</gene>
<name>A0A482W815_ASBVE</name>
<sequence length="562" mass="63708">MKVLLLVTVVINCKNNFSTPINSPLKCFVVATFGKTPPEVDLPNLGKIQGIFGKSLHARSFFSFEGVPYARPPVGQYRFKEPEPVKAWNGILKAKTVYKCMQYSQFVPPEQDPVIGDEDCLYLNIYTPTLDQNAKLDVIVHIHGGAFMYNWGAAQGPEYILDKDVVYINFNYRLGPLGFLSTENQVVPGNNGVKDQILALKWIKDNVKYFGGNPDSVTITGVSAGGASVHVHYLSRKSRGLFHRGFSQSGTSLCPWVLMEKPLEKSKKLAASLGCPTQHVNNMIECLKTRPGRQIVGTAEFYIDQQYLTDIDTRWNELIPLILDYNYTVDAKLHDEVSQKIRKHYLGNRRVSRQTFKDFIPIVSDRIFVIDIQKTIQLQASITKSSVYSYYFTYRGAHSLSETISGSTEDFGASHTDDTSHVFKMDTADTTTTQEDRKMINVFLEMVTSFAKTGKPKVPGDWPQVPKNNKQPFTYLRIDSPTEFSVETGVSENATFWNSNFSRNTSFGKFTKFGTNSRKFWEKFKRKKILVIRRSSFCTSSSWEIQIQRTRTSEAMEWGPEG</sequence>
<dbReference type="InterPro" id="IPR019819">
    <property type="entry name" value="Carboxylesterase_B_CS"/>
</dbReference>